<feature type="compositionally biased region" description="Low complexity" evidence="1">
    <location>
        <begin position="9"/>
        <end position="26"/>
    </location>
</feature>
<evidence type="ECO:0000313" key="2">
    <source>
        <dbReference type="EMBL" id="CAK5271958.1"/>
    </source>
</evidence>
<dbReference type="AlphaFoldDB" id="A0AAD2Q3G9"/>
<name>A0AAD2Q3G9_9AGAR</name>
<protein>
    <submittedName>
        <fullName evidence="2">Uncharacterized protein</fullName>
    </submittedName>
</protein>
<evidence type="ECO:0000256" key="1">
    <source>
        <dbReference type="SAM" id="MobiDB-lite"/>
    </source>
</evidence>
<dbReference type="EMBL" id="CAVNYO010000180">
    <property type="protein sequence ID" value="CAK5271958.1"/>
    <property type="molecule type" value="Genomic_DNA"/>
</dbReference>
<accession>A0AAD2Q3G9</accession>
<dbReference type="Proteomes" id="UP001295794">
    <property type="component" value="Unassembled WGS sequence"/>
</dbReference>
<feature type="compositionally biased region" description="Polar residues" evidence="1">
    <location>
        <begin position="46"/>
        <end position="56"/>
    </location>
</feature>
<proteinExistence type="predicted"/>
<keyword evidence="3" id="KW-1185">Reference proteome</keyword>
<comment type="caution">
    <text evidence="2">The sequence shown here is derived from an EMBL/GenBank/DDBJ whole genome shotgun (WGS) entry which is preliminary data.</text>
</comment>
<reference evidence="2" key="1">
    <citation type="submission" date="2023-11" db="EMBL/GenBank/DDBJ databases">
        <authorList>
            <person name="De Vega J J."/>
            <person name="De Vega J J."/>
        </authorList>
    </citation>
    <scope>NUCLEOTIDE SEQUENCE</scope>
</reference>
<organism evidence="2 3">
    <name type="scientific">Mycena citricolor</name>
    <dbReference type="NCBI Taxonomy" id="2018698"/>
    <lineage>
        <taxon>Eukaryota</taxon>
        <taxon>Fungi</taxon>
        <taxon>Dikarya</taxon>
        <taxon>Basidiomycota</taxon>
        <taxon>Agaricomycotina</taxon>
        <taxon>Agaricomycetes</taxon>
        <taxon>Agaricomycetidae</taxon>
        <taxon>Agaricales</taxon>
        <taxon>Marasmiineae</taxon>
        <taxon>Mycenaceae</taxon>
        <taxon>Mycena</taxon>
    </lineage>
</organism>
<gene>
    <name evidence="2" type="ORF">MYCIT1_LOCUS17410</name>
</gene>
<sequence>MHDTRTSRGRGSSPASSASNTFTAPSKSTAFVRASPPLPPAPALKYTTSAPRNASVKSAVGESSSERTRGVAPAAWTAPAWAAVRMIDVTRCAAAVRSAVRRSATLPCPPTTTTFLDGDILYGMVRRDIAGSSLIVD</sequence>
<feature type="region of interest" description="Disordered" evidence="1">
    <location>
        <begin position="1"/>
        <end position="72"/>
    </location>
</feature>
<evidence type="ECO:0000313" key="3">
    <source>
        <dbReference type="Proteomes" id="UP001295794"/>
    </source>
</evidence>